<dbReference type="STRING" id="137246.A0A401TRU6"/>
<dbReference type="Gene3D" id="3.40.47.10">
    <property type="match status" value="1"/>
</dbReference>
<evidence type="ECO:0000313" key="6">
    <source>
        <dbReference type="Proteomes" id="UP000287033"/>
    </source>
</evidence>
<comment type="caution">
    <text evidence="5">The sequence shown here is derived from an EMBL/GenBank/DDBJ whole genome shotgun (WGS) entry which is preliminary data.</text>
</comment>
<gene>
    <name evidence="5" type="ORF">chiPu_0029192</name>
</gene>
<keyword evidence="2" id="KW-0276">Fatty acid metabolism</keyword>
<organism evidence="5 6">
    <name type="scientific">Chiloscyllium punctatum</name>
    <name type="common">Brownbanded bambooshark</name>
    <name type="synonym">Hemiscyllium punctatum</name>
    <dbReference type="NCBI Taxonomy" id="137246"/>
    <lineage>
        <taxon>Eukaryota</taxon>
        <taxon>Metazoa</taxon>
        <taxon>Chordata</taxon>
        <taxon>Craniata</taxon>
        <taxon>Vertebrata</taxon>
        <taxon>Chondrichthyes</taxon>
        <taxon>Elasmobranchii</taxon>
        <taxon>Galeomorphii</taxon>
        <taxon>Galeoidea</taxon>
        <taxon>Orectolobiformes</taxon>
        <taxon>Hemiscylliidae</taxon>
        <taxon>Chiloscyllium</taxon>
    </lineage>
</organism>
<dbReference type="InterPro" id="IPR050215">
    <property type="entry name" value="Thiolase-like_sf_Thiolase"/>
</dbReference>
<proteinExistence type="predicted"/>
<feature type="domain" description="Thiolase N-terminal" evidence="4">
    <location>
        <begin position="20"/>
        <end position="87"/>
    </location>
</feature>
<evidence type="ECO:0000256" key="1">
    <source>
        <dbReference type="ARBA" id="ARBA00012705"/>
    </source>
</evidence>
<protein>
    <recommendedName>
        <fullName evidence="1">acetyl-CoA C-acetyltransferase</fullName>
        <ecNumber evidence="1">2.3.1.9</ecNumber>
    </recommendedName>
</protein>
<dbReference type="GO" id="GO:0006635">
    <property type="term" value="P:fatty acid beta-oxidation"/>
    <property type="evidence" value="ECO:0007669"/>
    <property type="project" value="TreeGrafter"/>
</dbReference>
<feature type="non-terminal residue" evidence="5">
    <location>
        <position position="89"/>
    </location>
</feature>
<dbReference type="InterPro" id="IPR016039">
    <property type="entry name" value="Thiolase-like"/>
</dbReference>
<accession>A0A401TRU6</accession>
<evidence type="ECO:0000259" key="4">
    <source>
        <dbReference type="Pfam" id="PF00108"/>
    </source>
</evidence>
<keyword evidence="6" id="KW-1185">Reference proteome</keyword>
<dbReference type="GO" id="GO:0010124">
    <property type="term" value="P:phenylacetate catabolic process"/>
    <property type="evidence" value="ECO:0007669"/>
    <property type="project" value="TreeGrafter"/>
</dbReference>
<evidence type="ECO:0000256" key="3">
    <source>
        <dbReference type="ARBA" id="ARBA00023098"/>
    </source>
</evidence>
<keyword evidence="3" id="KW-0443">Lipid metabolism</keyword>
<evidence type="ECO:0000313" key="5">
    <source>
        <dbReference type="EMBL" id="GCC45343.1"/>
    </source>
</evidence>
<dbReference type="Proteomes" id="UP000287033">
    <property type="component" value="Unassembled WGS sequence"/>
</dbReference>
<sequence>MRSSTRPLKAREASMSQDAVIVSTARTGVGKAYRGALNNTDGPTLAGHVMAEAVKRAGIAPGEVEDVVMGCAMQQGTMVMNVARKGAIR</sequence>
<dbReference type="EMBL" id="BEZZ01150615">
    <property type="protein sequence ID" value="GCC45343.1"/>
    <property type="molecule type" value="Genomic_DNA"/>
</dbReference>
<dbReference type="PANTHER" id="PTHR43853:SF8">
    <property type="entry name" value="3-KETOACYL-COA THIOLASE, PEROXISOMAL"/>
    <property type="match status" value="1"/>
</dbReference>
<dbReference type="InterPro" id="IPR020616">
    <property type="entry name" value="Thiolase_N"/>
</dbReference>
<dbReference type="Pfam" id="PF00108">
    <property type="entry name" value="Thiolase_N"/>
    <property type="match status" value="1"/>
</dbReference>
<dbReference type="PANTHER" id="PTHR43853">
    <property type="entry name" value="3-KETOACYL-COA THIOLASE, PEROXISOMAL"/>
    <property type="match status" value="1"/>
</dbReference>
<name>A0A401TRU6_CHIPU</name>
<reference evidence="5 6" key="1">
    <citation type="journal article" date="2018" name="Nat. Ecol. Evol.">
        <title>Shark genomes provide insights into elasmobranch evolution and the origin of vertebrates.</title>
        <authorList>
            <person name="Hara Y"/>
            <person name="Yamaguchi K"/>
            <person name="Onimaru K"/>
            <person name="Kadota M"/>
            <person name="Koyanagi M"/>
            <person name="Keeley SD"/>
            <person name="Tatsumi K"/>
            <person name="Tanaka K"/>
            <person name="Motone F"/>
            <person name="Kageyama Y"/>
            <person name="Nozu R"/>
            <person name="Adachi N"/>
            <person name="Nishimura O"/>
            <person name="Nakagawa R"/>
            <person name="Tanegashima C"/>
            <person name="Kiyatake I"/>
            <person name="Matsumoto R"/>
            <person name="Murakumo K"/>
            <person name="Nishida K"/>
            <person name="Terakita A"/>
            <person name="Kuratani S"/>
            <person name="Sato K"/>
            <person name="Hyodo S Kuraku.S."/>
        </authorList>
    </citation>
    <scope>NUCLEOTIDE SEQUENCE [LARGE SCALE GENOMIC DNA]</scope>
</reference>
<dbReference type="OrthoDB" id="5404651at2759"/>
<dbReference type="AlphaFoldDB" id="A0A401TRU6"/>
<dbReference type="SUPFAM" id="SSF53901">
    <property type="entry name" value="Thiolase-like"/>
    <property type="match status" value="1"/>
</dbReference>
<dbReference type="GO" id="GO:0003985">
    <property type="term" value="F:acetyl-CoA C-acetyltransferase activity"/>
    <property type="evidence" value="ECO:0007669"/>
    <property type="project" value="UniProtKB-EC"/>
</dbReference>
<dbReference type="EC" id="2.3.1.9" evidence="1"/>
<evidence type="ECO:0000256" key="2">
    <source>
        <dbReference type="ARBA" id="ARBA00022832"/>
    </source>
</evidence>